<keyword evidence="10" id="KW-0804">Transcription</keyword>
<evidence type="ECO:0000256" key="2">
    <source>
        <dbReference type="ARBA" id="ARBA00004245"/>
    </source>
</evidence>
<evidence type="ECO:0000256" key="14">
    <source>
        <dbReference type="ARBA" id="ARBA00063019"/>
    </source>
</evidence>
<evidence type="ECO:0000256" key="8">
    <source>
        <dbReference type="ARBA" id="ARBA00023015"/>
    </source>
</evidence>
<dbReference type="GO" id="GO:0030017">
    <property type="term" value="C:sarcomere"/>
    <property type="evidence" value="ECO:0007669"/>
    <property type="project" value="UniProtKB-SubCell"/>
</dbReference>
<dbReference type="GO" id="GO:0005856">
    <property type="term" value="C:cytoskeleton"/>
    <property type="evidence" value="ECO:0007669"/>
    <property type="project" value="UniProtKB-SubCell"/>
</dbReference>
<dbReference type="GO" id="GO:0015031">
    <property type="term" value="P:protein transport"/>
    <property type="evidence" value="ECO:0007669"/>
    <property type="project" value="UniProtKB-KW"/>
</dbReference>
<dbReference type="Ensembl" id="ENSOMET00000003274.1">
    <property type="protein sequence ID" value="ENSOMEP00000007936.1"/>
    <property type="gene ID" value="ENSOMEG00000009089.1"/>
</dbReference>
<evidence type="ECO:0000256" key="12">
    <source>
        <dbReference type="ARBA" id="ARBA00023212"/>
    </source>
</evidence>
<evidence type="ECO:0000256" key="10">
    <source>
        <dbReference type="ARBA" id="ARBA00023163"/>
    </source>
</evidence>
<dbReference type="RefSeq" id="XP_024154201.1">
    <property type="nucleotide sequence ID" value="XM_024298433.2"/>
</dbReference>
<feature type="compositionally biased region" description="Basic and acidic residues" evidence="17">
    <location>
        <begin position="297"/>
        <end position="312"/>
    </location>
</feature>
<evidence type="ECO:0000256" key="13">
    <source>
        <dbReference type="ARBA" id="ARBA00059783"/>
    </source>
</evidence>
<dbReference type="Gene3D" id="1.10.10.1540">
    <property type="entry name" value="Costar domain"/>
    <property type="match status" value="1"/>
</dbReference>
<proteinExistence type="predicted"/>
<name>A0A3B3BQP9_ORYME</name>
<dbReference type="PANTHER" id="PTHR22739:SF20">
    <property type="entry name" value="ACTIN-BINDING RHO-ACTIVATING PROTEIN"/>
    <property type="match status" value="1"/>
</dbReference>
<dbReference type="FunFam" id="1.10.10.1540:FF:000001">
    <property type="entry name" value="Actin-binding Rho-activating protein a"/>
    <property type="match status" value="1"/>
</dbReference>
<dbReference type="GeneTree" id="ENSGT00390000015984"/>
<evidence type="ECO:0000256" key="17">
    <source>
        <dbReference type="SAM" id="MobiDB-lite"/>
    </source>
</evidence>
<feature type="compositionally biased region" description="Basic and acidic residues" evidence="17">
    <location>
        <begin position="167"/>
        <end position="203"/>
    </location>
</feature>
<dbReference type="CTD" id="445477"/>
<evidence type="ECO:0000256" key="5">
    <source>
        <dbReference type="ARBA" id="ARBA00022553"/>
    </source>
</evidence>
<organism evidence="19 20">
    <name type="scientific">Oryzias melastigma</name>
    <name type="common">Marine medaka</name>
    <dbReference type="NCBI Taxonomy" id="30732"/>
    <lineage>
        <taxon>Eukaryota</taxon>
        <taxon>Metazoa</taxon>
        <taxon>Chordata</taxon>
        <taxon>Craniata</taxon>
        <taxon>Vertebrata</taxon>
        <taxon>Euteleostomi</taxon>
        <taxon>Actinopterygii</taxon>
        <taxon>Neopterygii</taxon>
        <taxon>Teleostei</taxon>
        <taxon>Neoteleostei</taxon>
        <taxon>Acanthomorphata</taxon>
        <taxon>Ovalentaria</taxon>
        <taxon>Atherinomorphae</taxon>
        <taxon>Beloniformes</taxon>
        <taxon>Adrianichthyidae</taxon>
        <taxon>Oryziinae</taxon>
        <taxon>Oryzias</taxon>
    </lineage>
</organism>
<dbReference type="SMART" id="SM01283">
    <property type="entry name" value="Costars"/>
    <property type="match status" value="1"/>
</dbReference>
<dbReference type="GO" id="GO:0035025">
    <property type="term" value="P:positive regulation of Rho protein signal transduction"/>
    <property type="evidence" value="ECO:0007669"/>
    <property type="project" value="InterPro"/>
</dbReference>
<keyword evidence="5" id="KW-0597">Phosphoprotein</keyword>
<dbReference type="GO" id="GO:0003779">
    <property type="term" value="F:actin binding"/>
    <property type="evidence" value="ECO:0007669"/>
    <property type="project" value="UniProtKB-KW"/>
</dbReference>
<dbReference type="InterPro" id="IPR027817">
    <property type="entry name" value="Costars_dom"/>
</dbReference>
<keyword evidence="6" id="KW-0653">Protein transport</keyword>
<evidence type="ECO:0000256" key="16">
    <source>
        <dbReference type="ARBA" id="ARBA00076363"/>
    </source>
</evidence>
<evidence type="ECO:0000256" key="11">
    <source>
        <dbReference type="ARBA" id="ARBA00023203"/>
    </source>
</evidence>
<dbReference type="OMA" id="DEPKWRS"/>
<protein>
    <recommendedName>
        <fullName evidence="15">Actin-binding Rho-activating protein</fullName>
    </recommendedName>
    <alternativeName>
        <fullName evidence="16">Striated muscle activator of Rho-dependent signaling</fullName>
    </alternativeName>
</protein>
<keyword evidence="7" id="KW-0811">Translocation</keyword>
<evidence type="ECO:0000259" key="18">
    <source>
        <dbReference type="SMART" id="SM01283"/>
    </source>
</evidence>
<feature type="compositionally biased region" description="Basic residues" evidence="17">
    <location>
        <begin position="143"/>
        <end position="155"/>
    </location>
</feature>
<evidence type="ECO:0000256" key="15">
    <source>
        <dbReference type="ARBA" id="ARBA00073502"/>
    </source>
</evidence>
<dbReference type="InterPro" id="IPR026111">
    <property type="entry name" value="Abra"/>
</dbReference>
<keyword evidence="9" id="KW-0010">Activator</keyword>
<feature type="region of interest" description="Disordered" evidence="17">
    <location>
        <begin position="115"/>
        <end position="203"/>
    </location>
</feature>
<reference evidence="19" key="2">
    <citation type="submission" date="2025-09" db="UniProtKB">
        <authorList>
            <consortium name="Ensembl"/>
        </authorList>
    </citation>
    <scope>IDENTIFICATION</scope>
</reference>
<reference evidence="19" key="1">
    <citation type="submission" date="2025-08" db="UniProtKB">
        <authorList>
            <consortium name="Ensembl"/>
        </authorList>
    </citation>
    <scope>IDENTIFICATION</scope>
</reference>
<dbReference type="AlphaFoldDB" id="A0A3B3BQP9"/>
<dbReference type="STRING" id="30732.ENSOMEP00000007936"/>
<keyword evidence="3" id="KW-0813">Transport</keyword>
<feature type="compositionally biased region" description="Polar residues" evidence="17">
    <location>
        <begin position="78"/>
        <end position="99"/>
    </location>
</feature>
<feature type="domain" description="Costars" evidence="18">
    <location>
        <begin position="314"/>
        <end position="390"/>
    </location>
</feature>
<feature type="region of interest" description="Disordered" evidence="17">
    <location>
        <begin position="37"/>
        <end position="99"/>
    </location>
</feature>
<evidence type="ECO:0000313" key="20">
    <source>
        <dbReference type="Proteomes" id="UP000261560"/>
    </source>
</evidence>
<dbReference type="Pfam" id="PF14705">
    <property type="entry name" value="Costars"/>
    <property type="match status" value="1"/>
</dbReference>
<dbReference type="Proteomes" id="UP000261560">
    <property type="component" value="Unplaced"/>
</dbReference>
<dbReference type="OrthoDB" id="9871914at2759"/>
<feature type="compositionally biased region" description="Polar residues" evidence="17">
    <location>
        <begin position="157"/>
        <end position="166"/>
    </location>
</feature>
<dbReference type="PANTHER" id="PTHR22739">
    <property type="entry name" value="STRIATED MUSCLE ACTIVATOR OF RHO-DEPENDENT SIGNALING-RELATED"/>
    <property type="match status" value="1"/>
</dbReference>
<evidence type="ECO:0000256" key="4">
    <source>
        <dbReference type="ARBA" id="ARBA00022490"/>
    </source>
</evidence>
<keyword evidence="20" id="KW-1185">Reference proteome</keyword>
<comment type="function">
    <text evidence="13">Acts as an activator of serum response factor (SRF)-dependent transcription possibly by inducing nuclear translocation of MKL1 or MKL2 and through a mechanism requiring Rho-actin signaling.</text>
</comment>
<dbReference type="InterPro" id="IPR038095">
    <property type="entry name" value="Costars_sf"/>
</dbReference>
<keyword evidence="4" id="KW-0963">Cytoplasm</keyword>
<evidence type="ECO:0000256" key="7">
    <source>
        <dbReference type="ARBA" id="ARBA00023010"/>
    </source>
</evidence>
<comment type="subcellular location">
    <subcellularLocation>
        <location evidence="2">Cytoplasm</location>
        <location evidence="2">Cytoskeleton</location>
    </subcellularLocation>
    <subcellularLocation>
        <location evidence="1">Cytoplasm</location>
        <location evidence="1">Myofibril</location>
        <location evidence="1">Sarcomere</location>
    </subcellularLocation>
</comment>
<dbReference type="GO" id="GO:0045944">
    <property type="term" value="P:positive regulation of transcription by RNA polymerase II"/>
    <property type="evidence" value="ECO:0007669"/>
    <property type="project" value="TreeGrafter"/>
</dbReference>
<evidence type="ECO:0000256" key="9">
    <source>
        <dbReference type="ARBA" id="ARBA00023159"/>
    </source>
</evidence>
<evidence type="ECO:0000256" key="3">
    <source>
        <dbReference type="ARBA" id="ARBA00022448"/>
    </source>
</evidence>
<keyword evidence="8" id="KW-0805">Transcription regulation</keyword>
<dbReference type="PaxDb" id="30732-ENSOMEP00000007936"/>
<keyword evidence="12" id="KW-0206">Cytoskeleton</keyword>
<keyword evidence="11" id="KW-0009">Actin-binding</keyword>
<sequence length="391" mass="44523">MSEEKKAPQNKPSSNKNIRKLWAASMVCSLTSSWQHWVSENEKKQASEPTGWAPPSLEDPTAEPKKTWSPRKPPPPQAQKTSEILVAQTSNPQGVQNSSQPCIKTKQVVKTVTLQEKGATVGLLTEKTKREPLPSDEEIDRLLRKRSSPTRRRKCSNMVSSLTKSWKQMENEQKLSKDEGGLAEERKKESRDAGTEKPAREDAPTCVINISEDINNSEEETVRIRRPQVSTYKKDAEDANKINTFSKTYSAVGNLKSRWQNWAVEHTVNQKLNPFSEYFDYDYSMSLRLQKGQEGYGRPKEGTKTAERAKRAEQHIHREIDDMCYVIRTMAEPDPDGKTRVTFGELFDRYVRISDKVVGILMRARKHGKVAFEGEMLWQGQDDGVIITLLV</sequence>
<accession>A0A3B3BQP9</accession>
<dbReference type="GeneID" id="112162613"/>
<evidence type="ECO:0000256" key="1">
    <source>
        <dbReference type="ARBA" id="ARBA00004204"/>
    </source>
</evidence>
<evidence type="ECO:0000313" key="19">
    <source>
        <dbReference type="Ensembl" id="ENSOMEP00000007936.1"/>
    </source>
</evidence>
<evidence type="ECO:0000256" key="6">
    <source>
        <dbReference type="ARBA" id="ARBA00022927"/>
    </source>
</evidence>
<dbReference type="KEGG" id="oml:112162613"/>
<feature type="region of interest" description="Disordered" evidence="17">
    <location>
        <begin position="293"/>
        <end position="312"/>
    </location>
</feature>
<comment type="subunit">
    <text evidence="14">Binds F-actin and ABLIM1, ABLIM2 and ABLIM3. Interaction with ABLIM2 and ABLIM3 enhances activity.</text>
</comment>